<dbReference type="EMBL" id="HBUF01215513">
    <property type="protein sequence ID" value="CAG6666997.1"/>
    <property type="molecule type" value="Transcribed_RNA"/>
</dbReference>
<proteinExistence type="predicted"/>
<evidence type="ECO:0000313" key="1">
    <source>
        <dbReference type="EMBL" id="CAG6666995.1"/>
    </source>
</evidence>
<organism evidence="1">
    <name type="scientific">Cacopsylla melanoneura</name>
    <dbReference type="NCBI Taxonomy" id="428564"/>
    <lineage>
        <taxon>Eukaryota</taxon>
        <taxon>Metazoa</taxon>
        <taxon>Ecdysozoa</taxon>
        <taxon>Arthropoda</taxon>
        <taxon>Hexapoda</taxon>
        <taxon>Insecta</taxon>
        <taxon>Pterygota</taxon>
        <taxon>Neoptera</taxon>
        <taxon>Paraneoptera</taxon>
        <taxon>Hemiptera</taxon>
        <taxon>Sternorrhyncha</taxon>
        <taxon>Psylloidea</taxon>
        <taxon>Psyllidae</taxon>
        <taxon>Psyllinae</taxon>
        <taxon>Cacopsylla</taxon>
    </lineage>
</organism>
<accession>A0A8D8WQR7</accession>
<dbReference type="EMBL" id="HBUF01215512">
    <property type="protein sequence ID" value="CAG6666995.1"/>
    <property type="molecule type" value="Transcribed_RNA"/>
</dbReference>
<sequence>MMSNELDVLLRAFTQQGDVWLTLYRCVQLITSHVSDPVTRSVQFLDQLYLNNEERVKQDDVDWERMEQFQESETIKNGRLLLDFSRTLYNGNIGSRSYAPHRFLWLLF</sequence>
<reference evidence="1" key="1">
    <citation type="submission" date="2021-05" db="EMBL/GenBank/DDBJ databases">
        <authorList>
            <person name="Alioto T."/>
            <person name="Alioto T."/>
            <person name="Gomez Garrido J."/>
        </authorList>
    </citation>
    <scope>NUCLEOTIDE SEQUENCE</scope>
</reference>
<name>A0A8D8WQR7_9HEMI</name>
<dbReference type="AlphaFoldDB" id="A0A8D8WQR7"/>
<protein>
    <submittedName>
        <fullName evidence="1">Uncharacterized protein</fullName>
    </submittedName>
</protein>